<dbReference type="NCBIfam" id="TIGR00589">
    <property type="entry name" value="ogt"/>
    <property type="match status" value="1"/>
</dbReference>
<dbReference type="EMBL" id="CP059273">
    <property type="protein sequence ID" value="QLQ81934.1"/>
    <property type="molecule type" value="Genomic_DNA"/>
</dbReference>
<evidence type="ECO:0000256" key="2">
    <source>
        <dbReference type="ARBA" id="ARBA00008711"/>
    </source>
</evidence>
<evidence type="ECO:0000259" key="13">
    <source>
        <dbReference type="Pfam" id="PF01035"/>
    </source>
</evidence>
<comment type="similarity">
    <text evidence="2">Belongs to the MGMT family.</text>
</comment>
<evidence type="ECO:0000256" key="6">
    <source>
        <dbReference type="ARBA" id="ARBA00022679"/>
    </source>
</evidence>
<dbReference type="PANTHER" id="PTHR10815:SF13">
    <property type="entry name" value="METHYLATED-DNA--PROTEIN-CYSTEINE METHYLTRANSFERASE"/>
    <property type="match status" value="1"/>
</dbReference>
<dbReference type="GO" id="GO:0006281">
    <property type="term" value="P:DNA repair"/>
    <property type="evidence" value="ECO:0007669"/>
    <property type="project" value="UniProtKB-KW"/>
</dbReference>
<keyword evidence="6" id="KW-0808">Transferase</keyword>
<dbReference type="InterPro" id="IPR036217">
    <property type="entry name" value="MethylDNA_cys_MeTrfase_DNAb"/>
</dbReference>
<evidence type="ECO:0000256" key="11">
    <source>
        <dbReference type="ARBA" id="ARBA00033095"/>
    </source>
</evidence>
<dbReference type="FunFam" id="1.10.10.10:FF:000214">
    <property type="entry name" value="Methylated-DNA--protein-cysteine methyltransferase"/>
    <property type="match status" value="1"/>
</dbReference>
<accession>A0A7H9HW41</accession>
<dbReference type="InterPro" id="IPR014048">
    <property type="entry name" value="MethylDNA_cys_MeTrfase_DNA-bd"/>
</dbReference>
<name>A0A7H9HW41_9SACH</name>
<keyword evidence="15" id="KW-1185">Reference proteome</keyword>
<evidence type="ECO:0000256" key="12">
    <source>
        <dbReference type="ARBA" id="ARBA00049348"/>
    </source>
</evidence>
<keyword evidence="8" id="KW-0234">DNA repair</keyword>
<dbReference type="GO" id="GO:0003908">
    <property type="term" value="F:methylated-DNA-[protein]-cysteine S-methyltransferase activity"/>
    <property type="evidence" value="ECO:0007669"/>
    <property type="project" value="UniProtKB-EC"/>
</dbReference>
<dbReference type="SUPFAM" id="SSF46767">
    <property type="entry name" value="Methylated DNA-protein cysteine methyltransferase, C-terminal domain"/>
    <property type="match status" value="1"/>
</dbReference>
<keyword evidence="5" id="KW-0489">Methyltransferase</keyword>
<evidence type="ECO:0000256" key="3">
    <source>
        <dbReference type="ARBA" id="ARBA00011918"/>
    </source>
</evidence>
<evidence type="ECO:0000256" key="1">
    <source>
        <dbReference type="ARBA" id="ARBA00001286"/>
    </source>
</evidence>
<proteinExistence type="inferred from homology"/>
<evidence type="ECO:0000313" key="15">
    <source>
        <dbReference type="Proteomes" id="UP000510647"/>
    </source>
</evidence>
<gene>
    <name evidence="14" type="ORF">HG537_0G01880</name>
</gene>
<dbReference type="Proteomes" id="UP000510647">
    <property type="component" value="Chromosome 7"/>
</dbReference>
<dbReference type="InterPro" id="IPR036388">
    <property type="entry name" value="WH-like_DNA-bd_sf"/>
</dbReference>
<evidence type="ECO:0000256" key="4">
    <source>
        <dbReference type="ARBA" id="ARBA00015377"/>
    </source>
</evidence>
<feature type="domain" description="Methylated-DNA-[protein]-cysteine S-methyltransferase DNA binding" evidence="13">
    <location>
        <begin position="100"/>
        <end position="179"/>
    </location>
</feature>
<dbReference type="PANTHER" id="PTHR10815">
    <property type="entry name" value="METHYLATED-DNA--PROTEIN-CYSTEINE METHYLTRANSFERASE"/>
    <property type="match status" value="1"/>
</dbReference>
<protein>
    <recommendedName>
        <fullName evidence="4">Methylated-DNA--protein-cysteine methyltransferase</fullName>
        <ecNumber evidence="3">2.1.1.63</ecNumber>
    </recommendedName>
    <alternativeName>
        <fullName evidence="9">6-O-methylguanine-DNA methyltransferase</fullName>
    </alternativeName>
    <alternativeName>
        <fullName evidence="11">DNA repair MTase</fullName>
    </alternativeName>
    <alternativeName>
        <fullName evidence="10">O-6-methylguanine-DNA-alkyltransferase</fullName>
    </alternativeName>
</protein>
<dbReference type="GO" id="GO:0032259">
    <property type="term" value="P:methylation"/>
    <property type="evidence" value="ECO:0007669"/>
    <property type="project" value="UniProtKB-KW"/>
</dbReference>
<dbReference type="OrthoDB" id="1907495at2759"/>
<dbReference type="EC" id="2.1.1.63" evidence="3"/>
<dbReference type="AlphaFoldDB" id="A0A7H9HW41"/>
<sequence length="185" mass="20834">MEESLTYFEVETKSMNAFLVIRDASSRLVYLSLGNNGQGLKNAKEDFQKLSRKTKMNYVLREGSPENANPKVMAILESVRTFLDDCTPLTEDYEYLFGTPFQQKVWTELRDVPAGQVVNYSTLAKKIGLPKATRAVGHAVGQNKLALIVPCHRCVPVSGGIGHFRWGSPLKKKLLTHEKRHKLIK</sequence>
<keyword evidence="7" id="KW-0227">DNA damage</keyword>
<reference evidence="14 15" key="1">
    <citation type="submission" date="2020-06" db="EMBL/GenBank/DDBJ databases">
        <title>The yeast mating-type switching endonuclease HO is a domesticated member of an unorthodox homing genetic element family.</title>
        <authorList>
            <person name="Coughlan A.Y."/>
            <person name="Lombardi L."/>
            <person name="Braun-Galleani S."/>
            <person name="Martos A.R."/>
            <person name="Galeote V."/>
            <person name="Bigey F."/>
            <person name="Dequin S."/>
            <person name="Byrne K.P."/>
            <person name="Wolfe K.H."/>
        </authorList>
    </citation>
    <scope>NUCLEOTIDE SEQUENCE [LARGE SCALE GENOMIC DNA]</scope>
    <source>
        <strain evidence="14 15">CBS2947</strain>
    </source>
</reference>
<organism evidence="14 15">
    <name type="scientific">Torulaspora globosa</name>
    <dbReference type="NCBI Taxonomy" id="48254"/>
    <lineage>
        <taxon>Eukaryota</taxon>
        <taxon>Fungi</taxon>
        <taxon>Dikarya</taxon>
        <taxon>Ascomycota</taxon>
        <taxon>Saccharomycotina</taxon>
        <taxon>Saccharomycetes</taxon>
        <taxon>Saccharomycetales</taxon>
        <taxon>Saccharomycetaceae</taxon>
        <taxon>Torulaspora</taxon>
    </lineage>
</organism>
<comment type="catalytic activity">
    <reaction evidence="12">
        <text>a 6-O-methyl-2'-deoxyguanosine in DNA + L-cysteinyl-[protein] = S-methyl-L-cysteinyl-[protein] + a 2'-deoxyguanosine in DNA</text>
        <dbReference type="Rhea" id="RHEA:24000"/>
        <dbReference type="Rhea" id="RHEA-COMP:10131"/>
        <dbReference type="Rhea" id="RHEA-COMP:10132"/>
        <dbReference type="Rhea" id="RHEA-COMP:11367"/>
        <dbReference type="Rhea" id="RHEA-COMP:11368"/>
        <dbReference type="ChEBI" id="CHEBI:29950"/>
        <dbReference type="ChEBI" id="CHEBI:82612"/>
        <dbReference type="ChEBI" id="CHEBI:85445"/>
        <dbReference type="ChEBI" id="CHEBI:85448"/>
        <dbReference type="EC" id="2.1.1.63"/>
    </reaction>
</comment>
<evidence type="ECO:0000256" key="10">
    <source>
        <dbReference type="ARBA" id="ARBA00031621"/>
    </source>
</evidence>
<comment type="catalytic activity">
    <reaction evidence="1">
        <text>a 4-O-methyl-thymidine in DNA + L-cysteinyl-[protein] = a thymidine in DNA + S-methyl-L-cysteinyl-[protein]</text>
        <dbReference type="Rhea" id="RHEA:53428"/>
        <dbReference type="Rhea" id="RHEA-COMP:10131"/>
        <dbReference type="Rhea" id="RHEA-COMP:10132"/>
        <dbReference type="Rhea" id="RHEA-COMP:13555"/>
        <dbReference type="Rhea" id="RHEA-COMP:13556"/>
        <dbReference type="ChEBI" id="CHEBI:29950"/>
        <dbReference type="ChEBI" id="CHEBI:82612"/>
        <dbReference type="ChEBI" id="CHEBI:137386"/>
        <dbReference type="ChEBI" id="CHEBI:137387"/>
        <dbReference type="EC" id="2.1.1.63"/>
    </reaction>
</comment>
<dbReference type="Pfam" id="PF01035">
    <property type="entry name" value="DNA_binding_1"/>
    <property type="match status" value="1"/>
</dbReference>
<evidence type="ECO:0000256" key="8">
    <source>
        <dbReference type="ARBA" id="ARBA00023204"/>
    </source>
</evidence>
<evidence type="ECO:0000256" key="5">
    <source>
        <dbReference type="ARBA" id="ARBA00022603"/>
    </source>
</evidence>
<evidence type="ECO:0000256" key="7">
    <source>
        <dbReference type="ARBA" id="ARBA00022763"/>
    </source>
</evidence>
<evidence type="ECO:0000256" key="9">
    <source>
        <dbReference type="ARBA" id="ARBA00030795"/>
    </source>
</evidence>
<dbReference type="CDD" id="cd06445">
    <property type="entry name" value="ATase"/>
    <property type="match status" value="1"/>
</dbReference>
<dbReference type="Gene3D" id="1.10.10.10">
    <property type="entry name" value="Winged helix-like DNA-binding domain superfamily/Winged helix DNA-binding domain"/>
    <property type="match status" value="1"/>
</dbReference>
<evidence type="ECO:0000313" key="14">
    <source>
        <dbReference type="EMBL" id="QLQ81934.1"/>
    </source>
</evidence>